<dbReference type="Proteomes" id="UP000475117">
    <property type="component" value="Chromosome"/>
</dbReference>
<evidence type="ECO:0000256" key="4">
    <source>
        <dbReference type="SAM" id="MobiDB-lite"/>
    </source>
</evidence>
<evidence type="ECO:0000313" key="7">
    <source>
        <dbReference type="Proteomes" id="UP000475117"/>
    </source>
</evidence>
<dbReference type="InterPro" id="IPR037187">
    <property type="entry name" value="DnaK_N"/>
</dbReference>
<dbReference type="Pfam" id="PF01258">
    <property type="entry name" value="zf-dskA_traR"/>
    <property type="match status" value="1"/>
</dbReference>
<dbReference type="PROSITE" id="PS51128">
    <property type="entry name" value="ZF_DKSA_2"/>
    <property type="match status" value="1"/>
</dbReference>
<dbReference type="SUPFAM" id="SSF57716">
    <property type="entry name" value="Glucocorticoid receptor-like (DNA-binding domain)"/>
    <property type="match status" value="1"/>
</dbReference>
<dbReference type="PROSITE" id="PS01102">
    <property type="entry name" value="ZF_DKSA_1"/>
    <property type="match status" value="1"/>
</dbReference>
<keyword evidence="7" id="KW-1185">Reference proteome</keyword>
<dbReference type="KEGG" id="soa:G3M56_012400"/>
<dbReference type="GO" id="GO:0008270">
    <property type="term" value="F:zinc ion binding"/>
    <property type="evidence" value="ECO:0007669"/>
    <property type="project" value="UniProtKB-KW"/>
</dbReference>
<dbReference type="RefSeq" id="WP_164364317.1">
    <property type="nucleotide sequence ID" value="NZ_CP066776.1"/>
</dbReference>
<proteinExistence type="predicted"/>
<reference evidence="6 7" key="1">
    <citation type="submission" date="2020-12" db="EMBL/GenBank/DDBJ databases">
        <title>Sulforoseuscoccus oceanibium gen. nov., sp. nov., a representative of the phylum Verrucomicrobia with special cytoplasmic membrane, and proposal of Sulforoseuscoccusaceae fam. nov.</title>
        <authorList>
            <person name="Xi F."/>
        </authorList>
    </citation>
    <scope>NUCLEOTIDE SEQUENCE [LARGE SCALE GENOMIC DNA]</scope>
    <source>
        <strain evidence="6 7">T37</strain>
    </source>
</reference>
<keyword evidence="1" id="KW-0479">Metal-binding</keyword>
<feature type="compositionally biased region" description="Basic and acidic residues" evidence="4">
    <location>
        <begin position="26"/>
        <end position="36"/>
    </location>
</feature>
<evidence type="ECO:0000256" key="3">
    <source>
        <dbReference type="ARBA" id="ARBA00022833"/>
    </source>
</evidence>
<evidence type="ECO:0000313" key="6">
    <source>
        <dbReference type="EMBL" id="QQL44672.1"/>
    </source>
</evidence>
<dbReference type="InterPro" id="IPR000962">
    <property type="entry name" value="Znf_DskA_TraR"/>
</dbReference>
<dbReference type="PANTHER" id="PTHR33823">
    <property type="entry name" value="RNA POLYMERASE-BINDING TRANSCRIPTION FACTOR DKSA-RELATED"/>
    <property type="match status" value="1"/>
</dbReference>
<name>A0A6B3LBN8_9BACT</name>
<feature type="region of interest" description="Disordered" evidence="4">
    <location>
        <begin position="1"/>
        <end position="48"/>
    </location>
</feature>
<feature type="compositionally biased region" description="Basic and acidic residues" evidence="4">
    <location>
        <begin position="1"/>
        <end position="11"/>
    </location>
</feature>
<evidence type="ECO:0000256" key="1">
    <source>
        <dbReference type="ARBA" id="ARBA00022723"/>
    </source>
</evidence>
<dbReference type="PANTHER" id="PTHR33823:SF4">
    <property type="entry name" value="GENERAL STRESS PROTEIN 16O"/>
    <property type="match status" value="1"/>
</dbReference>
<dbReference type="EMBL" id="CP066776">
    <property type="protein sequence ID" value="QQL44672.1"/>
    <property type="molecule type" value="Genomic_DNA"/>
</dbReference>
<protein>
    <submittedName>
        <fullName evidence="6">TraR/DksA C4-type zinc finger protein</fullName>
    </submittedName>
</protein>
<keyword evidence="2" id="KW-0863">Zinc-finger</keyword>
<organism evidence="6 7">
    <name type="scientific">Sulfuriroseicoccus oceanibius</name>
    <dbReference type="NCBI Taxonomy" id="2707525"/>
    <lineage>
        <taxon>Bacteria</taxon>
        <taxon>Pseudomonadati</taxon>
        <taxon>Verrucomicrobiota</taxon>
        <taxon>Verrucomicrobiia</taxon>
        <taxon>Verrucomicrobiales</taxon>
        <taxon>Verrucomicrobiaceae</taxon>
        <taxon>Sulfuriroseicoccus</taxon>
    </lineage>
</organism>
<gene>
    <name evidence="6" type="ORF">G3M56_012400</name>
</gene>
<sequence>MANKNPEDKAVAKKAAAKKKKVAVSSEKKTTADKATKTNGAAQKSPFKAPFLKAQRQRLADLRDVLVDAMNGVQRDNLRNSTEGGSAFGQHQADAGSDAYDRDFALNMLSQEQDSLYEIDEAIGRLERGVYGICEMSGQAIPEERLVAIPFARLTVECQSQLERESALNGNGGRGVVYGGSAPQETFERILED</sequence>
<keyword evidence="3" id="KW-0862">Zinc</keyword>
<feature type="domain" description="Zinc finger DksA/TraR C4-type" evidence="5">
    <location>
        <begin position="130"/>
        <end position="164"/>
    </location>
</feature>
<dbReference type="AlphaFoldDB" id="A0A6B3LBN8"/>
<evidence type="ECO:0000259" key="5">
    <source>
        <dbReference type="Pfam" id="PF01258"/>
    </source>
</evidence>
<dbReference type="InterPro" id="IPR020458">
    <property type="entry name" value="Znf_DskA_TraR_CS"/>
</dbReference>
<accession>A0A6B3LBN8</accession>
<dbReference type="Gene3D" id="1.20.120.910">
    <property type="entry name" value="DksA, coiled-coil domain"/>
    <property type="match status" value="1"/>
</dbReference>
<evidence type="ECO:0000256" key="2">
    <source>
        <dbReference type="ARBA" id="ARBA00022771"/>
    </source>
</evidence>
<dbReference type="SUPFAM" id="SSF109635">
    <property type="entry name" value="DnaK suppressor protein DksA, alpha-hairpin domain"/>
    <property type="match status" value="1"/>
</dbReference>